<keyword evidence="3" id="KW-1185">Reference proteome</keyword>
<protein>
    <submittedName>
        <fullName evidence="2">Uncharacterized protein</fullName>
    </submittedName>
</protein>
<organism evidence="2 3">
    <name type="scientific">Neosartorya fischeri (strain ATCC 1020 / DSM 3700 / CBS 544.65 / FGSC A1164 / JCM 1740 / NRRL 181 / WB 181)</name>
    <name type="common">Aspergillus fischerianus</name>
    <dbReference type="NCBI Taxonomy" id="331117"/>
    <lineage>
        <taxon>Eukaryota</taxon>
        <taxon>Fungi</taxon>
        <taxon>Dikarya</taxon>
        <taxon>Ascomycota</taxon>
        <taxon>Pezizomycotina</taxon>
        <taxon>Eurotiomycetes</taxon>
        <taxon>Eurotiomycetidae</taxon>
        <taxon>Eurotiales</taxon>
        <taxon>Aspergillaceae</taxon>
        <taxon>Aspergillus</taxon>
        <taxon>Aspergillus subgen. Fumigati</taxon>
    </lineage>
</organism>
<dbReference type="OMA" id="TIELTIX"/>
<dbReference type="KEGG" id="nfi:NFIA_018840"/>
<gene>
    <name evidence="2" type="ORF">NFIA_018840</name>
</gene>
<feature type="compositionally biased region" description="Basic residues" evidence="1">
    <location>
        <begin position="140"/>
        <end position="154"/>
    </location>
</feature>
<feature type="compositionally biased region" description="Polar residues" evidence="1">
    <location>
        <begin position="129"/>
        <end position="138"/>
    </location>
</feature>
<sequence>MMHLSTENILLKLRCTGLENALRNEQKKRQRGKPLQLQLQAPEDGNAIFYSLKKVQQAQDLQAEKEEAARIAKAAKEEDKIHQQQEKEEKIRLIKEQKRIRAYNKSLRMQEAEEKRRQKEEEKAAKQASLQLQNNVKQANKGKVRKKWKRHLLL</sequence>
<dbReference type="STRING" id="331117.A1D440"/>
<dbReference type="GeneID" id="4591142"/>
<evidence type="ECO:0000256" key="1">
    <source>
        <dbReference type="SAM" id="MobiDB-lite"/>
    </source>
</evidence>
<dbReference type="VEuPathDB" id="FungiDB:NFIA_018840"/>
<proteinExistence type="predicted"/>
<feature type="compositionally biased region" description="Basic and acidic residues" evidence="1">
    <location>
        <begin position="108"/>
        <end position="125"/>
    </location>
</feature>
<dbReference type="AlphaFoldDB" id="A1D440"/>
<name>A1D440_NEOFI</name>
<feature type="region of interest" description="Disordered" evidence="1">
    <location>
        <begin position="107"/>
        <end position="154"/>
    </location>
</feature>
<accession>A1D440</accession>
<evidence type="ECO:0000313" key="3">
    <source>
        <dbReference type="Proteomes" id="UP000006702"/>
    </source>
</evidence>
<dbReference type="Proteomes" id="UP000006702">
    <property type="component" value="Unassembled WGS sequence"/>
</dbReference>
<dbReference type="eggNOG" id="ENOG502T4VX">
    <property type="taxonomic scope" value="Eukaryota"/>
</dbReference>
<dbReference type="HOGENOM" id="CLU_013929_6_1_1"/>
<dbReference type="EMBL" id="DS027688">
    <property type="protein sequence ID" value="EAW23183.1"/>
    <property type="molecule type" value="Genomic_DNA"/>
</dbReference>
<reference evidence="3" key="1">
    <citation type="journal article" date="2008" name="PLoS Genet.">
        <title>Genomic islands in the pathogenic filamentous fungus Aspergillus fumigatus.</title>
        <authorList>
            <person name="Fedorova N.D."/>
            <person name="Khaldi N."/>
            <person name="Joardar V.S."/>
            <person name="Maiti R."/>
            <person name="Amedeo P."/>
            <person name="Anderson M.J."/>
            <person name="Crabtree J."/>
            <person name="Silva J.C."/>
            <person name="Badger J.H."/>
            <person name="Albarraq A."/>
            <person name="Angiuoli S."/>
            <person name="Bussey H."/>
            <person name="Bowyer P."/>
            <person name="Cotty P.J."/>
            <person name="Dyer P.S."/>
            <person name="Egan A."/>
            <person name="Galens K."/>
            <person name="Fraser-Liggett C.M."/>
            <person name="Haas B.J."/>
            <person name="Inman J.M."/>
            <person name="Kent R."/>
            <person name="Lemieux S."/>
            <person name="Malavazi I."/>
            <person name="Orvis J."/>
            <person name="Roemer T."/>
            <person name="Ronning C.M."/>
            <person name="Sundaram J.P."/>
            <person name="Sutton G."/>
            <person name="Turner G."/>
            <person name="Venter J.C."/>
            <person name="White O.R."/>
            <person name="Whitty B.R."/>
            <person name="Youngman P."/>
            <person name="Wolfe K.H."/>
            <person name="Goldman G.H."/>
            <person name="Wortman J.R."/>
            <person name="Jiang B."/>
            <person name="Denning D.W."/>
            <person name="Nierman W.C."/>
        </authorList>
    </citation>
    <scope>NUCLEOTIDE SEQUENCE [LARGE SCALE GENOMIC DNA]</scope>
    <source>
        <strain evidence="3">ATCC 1020 / DSM 3700 / CBS 544.65 / FGSC A1164 / JCM 1740 / NRRL 181 / WB 181</strain>
    </source>
</reference>
<evidence type="ECO:0000313" key="2">
    <source>
        <dbReference type="EMBL" id="EAW23183.1"/>
    </source>
</evidence>
<dbReference type="OrthoDB" id="4503213at2759"/>
<dbReference type="RefSeq" id="XP_001265080.1">
    <property type="nucleotide sequence ID" value="XM_001265079.1"/>
</dbReference>